<name>A0A6G0YQ64_APHCR</name>
<accession>A0A6G0YQ64</accession>
<evidence type="ECO:0000313" key="1">
    <source>
        <dbReference type="EMBL" id="KAF0759625.1"/>
    </source>
</evidence>
<comment type="caution">
    <text evidence="1">The sequence shown here is derived from an EMBL/GenBank/DDBJ whole genome shotgun (WGS) entry which is preliminary data.</text>
</comment>
<dbReference type="Proteomes" id="UP000478052">
    <property type="component" value="Unassembled WGS sequence"/>
</dbReference>
<protein>
    <submittedName>
        <fullName evidence="1">Uncharacterized protein</fullName>
    </submittedName>
</protein>
<organism evidence="1 2">
    <name type="scientific">Aphis craccivora</name>
    <name type="common">Cowpea aphid</name>
    <dbReference type="NCBI Taxonomy" id="307492"/>
    <lineage>
        <taxon>Eukaryota</taxon>
        <taxon>Metazoa</taxon>
        <taxon>Ecdysozoa</taxon>
        <taxon>Arthropoda</taxon>
        <taxon>Hexapoda</taxon>
        <taxon>Insecta</taxon>
        <taxon>Pterygota</taxon>
        <taxon>Neoptera</taxon>
        <taxon>Paraneoptera</taxon>
        <taxon>Hemiptera</taxon>
        <taxon>Sternorrhyncha</taxon>
        <taxon>Aphidomorpha</taxon>
        <taxon>Aphidoidea</taxon>
        <taxon>Aphididae</taxon>
        <taxon>Aphidini</taxon>
        <taxon>Aphis</taxon>
        <taxon>Aphis</taxon>
    </lineage>
</organism>
<dbReference type="AlphaFoldDB" id="A0A6G0YQ64"/>
<dbReference type="OrthoDB" id="2194573at2759"/>
<dbReference type="EMBL" id="VUJU01002936">
    <property type="protein sequence ID" value="KAF0759625.1"/>
    <property type="molecule type" value="Genomic_DNA"/>
</dbReference>
<sequence>MQLHQINTGIRSSNKKKKYNDSAVKLKNIVDDYYNILTLQYLKGIAYNFSLQV</sequence>
<evidence type="ECO:0000313" key="2">
    <source>
        <dbReference type="Proteomes" id="UP000478052"/>
    </source>
</evidence>
<gene>
    <name evidence="1" type="ORF">FWK35_00009448</name>
</gene>
<proteinExistence type="predicted"/>
<reference evidence="1 2" key="1">
    <citation type="submission" date="2019-08" db="EMBL/GenBank/DDBJ databases">
        <title>Whole genome of Aphis craccivora.</title>
        <authorList>
            <person name="Voronova N.V."/>
            <person name="Shulinski R.S."/>
            <person name="Bandarenka Y.V."/>
            <person name="Zhorov D.G."/>
            <person name="Warner D."/>
        </authorList>
    </citation>
    <scope>NUCLEOTIDE SEQUENCE [LARGE SCALE GENOMIC DNA]</scope>
    <source>
        <strain evidence="1">180601</strain>
        <tissue evidence="1">Whole Body</tissue>
    </source>
</reference>
<keyword evidence="2" id="KW-1185">Reference proteome</keyword>